<proteinExistence type="predicted"/>
<protein>
    <submittedName>
        <fullName evidence="2">Transferase family protein</fullName>
    </submittedName>
</protein>
<reference evidence="2" key="1">
    <citation type="submission" date="2022-12" db="EMBL/GenBank/DDBJ databases">
        <authorList>
            <person name="Petersen C."/>
        </authorList>
    </citation>
    <scope>NUCLEOTIDE SEQUENCE</scope>
    <source>
        <strain evidence="2">IBT 21472</strain>
    </source>
</reference>
<evidence type="ECO:0000313" key="2">
    <source>
        <dbReference type="EMBL" id="KAJ5324803.1"/>
    </source>
</evidence>
<dbReference type="Gene3D" id="3.30.559.10">
    <property type="entry name" value="Chloramphenicol acetyltransferase-like domain"/>
    <property type="match status" value="2"/>
</dbReference>
<accession>A0A9W9Q6W4</accession>
<dbReference type="InterPro" id="IPR050317">
    <property type="entry name" value="Plant_Fungal_Acyltransferase"/>
</dbReference>
<dbReference type="GO" id="GO:0044550">
    <property type="term" value="P:secondary metabolite biosynthetic process"/>
    <property type="evidence" value="ECO:0007669"/>
    <property type="project" value="TreeGrafter"/>
</dbReference>
<organism evidence="2 3">
    <name type="scientific">Penicillium atrosanguineum</name>
    <dbReference type="NCBI Taxonomy" id="1132637"/>
    <lineage>
        <taxon>Eukaryota</taxon>
        <taxon>Fungi</taxon>
        <taxon>Dikarya</taxon>
        <taxon>Ascomycota</taxon>
        <taxon>Pezizomycotina</taxon>
        <taxon>Eurotiomycetes</taxon>
        <taxon>Eurotiomycetidae</taxon>
        <taxon>Eurotiales</taxon>
        <taxon>Aspergillaceae</taxon>
        <taxon>Penicillium</taxon>
    </lineage>
</organism>
<gene>
    <name evidence="2" type="ORF">N7476_003403</name>
</gene>
<dbReference type="PANTHER" id="PTHR31642">
    <property type="entry name" value="TRICHOTHECENE 3-O-ACETYLTRANSFERASE"/>
    <property type="match status" value="1"/>
</dbReference>
<dbReference type="AlphaFoldDB" id="A0A9W9Q6W4"/>
<name>A0A9W9Q6W4_9EURO</name>
<evidence type="ECO:0000313" key="3">
    <source>
        <dbReference type="Proteomes" id="UP001147746"/>
    </source>
</evidence>
<dbReference type="Pfam" id="PF02458">
    <property type="entry name" value="Transferase"/>
    <property type="match status" value="2"/>
</dbReference>
<dbReference type="GO" id="GO:0016747">
    <property type="term" value="F:acyltransferase activity, transferring groups other than amino-acyl groups"/>
    <property type="evidence" value="ECO:0007669"/>
    <property type="project" value="TreeGrafter"/>
</dbReference>
<dbReference type="OrthoDB" id="444127at2759"/>
<keyword evidence="1 2" id="KW-0808">Transferase</keyword>
<dbReference type="Proteomes" id="UP001147746">
    <property type="component" value="Unassembled WGS sequence"/>
</dbReference>
<evidence type="ECO:0000256" key="1">
    <source>
        <dbReference type="ARBA" id="ARBA00022679"/>
    </source>
</evidence>
<dbReference type="PANTHER" id="PTHR31642:SF310">
    <property type="entry name" value="FATTY ALCOHOL:CAFFEOYL-COA ACYLTRANSFERASE"/>
    <property type="match status" value="1"/>
</dbReference>
<dbReference type="EMBL" id="JAPZBO010000002">
    <property type="protein sequence ID" value="KAJ5324803.1"/>
    <property type="molecule type" value="Genomic_DNA"/>
</dbReference>
<reference evidence="2" key="2">
    <citation type="journal article" date="2023" name="IMA Fungus">
        <title>Comparative genomic study of the Penicillium genus elucidates a diverse pangenome and 15 lateral gene transfer events.</title>
        <authorList>
            <person name="Petersen C."/>
            <person name="Sorensen T."/>
            <person name="Nielsen M.R."/>
            <person name="Sondergaard T.E."/>
            <person name="Sorensen J.L."/>
            <person name="Fitzpatrick D.A."/>
            <person name="Frisvad J.C."/>
            <person name="Nielsen K.L."/>
        </authorList>
    </citation>
    <scope>NUCLEOTIDE SEQUENCE</scope>
    <source>
        <strain evidence="2">IBT 21472</strain>
    </source>
</reference>
<keyword evidence="3" id="KW-1185">Reference proteome</keyword>
<dbReference type="InterPro" id="IPR023213">
    <property type="entry name" value="CAT-like_dom_sf"/>
</dbReference>
<comment type="caution">
    <text evidence="2">The sequence shown here is derived from an EMBL/GenBank/DDBJ whole genome shotgun (WGS) entry which is preliminary data.</text>
</comment>
<sequence length="538" mass="59213">MGSIEILQSERLFPSTKPPRRAVALSLLDATAAEFAPTCAIWLCQRPNNVHFDLAHHFCRSLQLVLDAYPQWTGQVKSISTLDPSQLESEELEFAPHARRFGRVYAHYGTSQDAGVEFVTARSSATLETLSPSSRTTDQPILNCNNCSFAGLVSSTLLARPIQQSAPEQDGAVPPVLAIQLTELACGNFALSAKLSHVLGDIQSLVLFAKDWSAISRWILAGLDLPQPVLNPVFQPELLDSKAAGDISGNQPDPQILDRVGALPLHRYDWWAVQPRCPWPQEIPAAFRDEEPAPAGTAMPWSDWDVNSPVSHYLVHYTCDQVEVVYQKATEGGPTNARISRHDAVLAHIWSCIARARNQQSDAGPLHCDLVCGTRPALQLGNNFIGSTSLMLNVEMSGIQLASPSQDNQLRNIAQQIRETINKMSNPTALGVHLHSIAFEKTPQRIWQAFLGQRHLMVTTWARAGLYDIDFGLSAKPIIRYADAVIPDLDGVLVIKEAPPLNISTTGESDWTENGVDISIRIRTEDMARLTRDPMLLP</sequence>